<gene>
    <name evidence="1" type="ORF">CEV32_0873</name>
</gene>
<dbReference type="AlphaFoldDB" id="A0A256FCV7"/>
<organism evidence="1 2">
    <name type="scientific">Brucella rhizosphaerae</name>
    <dbReference type="NCBI Taxonomy" id="571254"/>
    <lineage>
        <taxon>Bacteria</taxon>
        <taxon>Pseudomonadati</taxon>
        <taxon>Pseudomonadota</taxon>
        <taxon>Alphaproteobacteria</taxon>
        <taxon>Hyphomicrobiales</taxon>
        <taxon>Brucellaceae</taxon>
        <taxon>Brucella/Ochrobactrum group</taxon>
        <taxon>Brucella</taxon>
    </lineage>
</organism>
<reference evidence="1 2" key="1">
    <citation type="submission" date="2017-07" db="EMBL/GenBank/DDBJ databases">
        <title>Phylogenetic study on the rhizospheric bacterium Ochrobactrum sp. A44.</title>
        <authorList>
            <person name="Krzyzanowska D.M."/>
            <person name="Ossowicki A."/>
            <person name="Rajewska M."/>
            <person name="Maciag T."/>
            <person name="Kaczynski Z."/>
            <person name="Czerwicka M."/>
            <person name="Jafra S."/>
        </authorList>
    </citation>
    <scope>NUCLEOTIDE SEQUENCE [LARGE SCALE GENOMIC DNA]</scope>
    <source>
        <strain evidence="1 2">PR17</strain>
    </source>
</reference>
<sequence>MPKGVYSSDFLVLIAVKAQSPPYSSLAVERHAPYWEH</sequence>
<protein>
    <submittedName>
        <fullName evidence="1">Uncharacterized protein</fullName>
    </submittedName>
</protein>
<evidence type="ECO:0000313" key="2">
    <source>
        <dbReference type="Proteomes" id="UP000216345"/>
    </source>
</evidence>
<dbReference type="EMBL" id="NNRK01000029">
    <property type="protein sequence ID" value="OYR12699.1"/>
    <property type="molecule type" value="Genomic_DNA"/>
</dbReference>
<dbReference type="Proteomes" id="UP000216345">
    <property type="component" value="Unassembled WGS sequence"/>
</dbReference>
<name>A0A256FCV7_9HYPH</name>
<accession>A0A256FCV7</accession>
<keyword evidence="2" id="KW-1185">Reference proteome</keyword>
<comment type="caution">
    <text evidence="1">The sequence shown here is derived from an EMBL/GenBank/DDBJ whole genome shotgun (WGS) entry which is preliminary data.</text>
</comment>
<proteinExistence type="predicted"/>
<evidence type="ECO:0000313" key="1">
    <source>
        <dbReference type="EMBL" id="OYR12699.1"/>
    </source>
</evidence>